<evidence type="ECO:0000313" key="3">
    <source>
        <dbReference type="Proteomes" id="UP000796761"/>
    </source>
</evidence>
<dbReference type="PANTHER" id="PTHR40389:SF3">
    <property type="entry name" value="IGE-BINDING PROTEIN"/>
    <property type="match status" value="1"/>
</dbReference>
<reference evidence="2" key="1">
    <citation type="submission" date="2019-04" db="EMBL/GenBank/DDBJ databases">
        <title>Genome assembly of Zosterops borbonicus 15179.</title>
        <authorList>
            <person name="Leroy T."/>
            <person name="Anselmetti Y."/>
            <person name="Tilak M.-K."/>
            <person name="Nabholz B."/>
        </authorList>
    </citation>
    <scope>NUCLEOTIDE SEQUENCE</scope>
    <source>
        <strain evidence="2">HGM_15179</strain>
        <tissue evidence="2">Muscle</tissue>
    </source>
</reference>
<dbReference type="Pfam" id="PF19317">
    <property type="entry name" value="Gag_p24_C"/>
    <property type="match status" value="1"/>
</dbReference>
<gene>
    <name evidence="2" type="ORF">HGM15179_012098</name>
</gene>
<proteinExistence type="predicted"/>
<dbReference type="InterPro" id="IPR008916">
    <property type="entry name" value="Retrov_capsid_C"/>
</dbReference>
<comment type="caution">
    <text evidence="2">The sequence shown here is derived from an EMBL/GenBank/DDBJ whole genome shotgun (WGS) entry which is preliminary data.</text>
</comment>
<dbReference type="Gene3D" id="1.10.1200.30">
    <property type="match status" value="1"/>
</dbReference>
<protein>
    <recommendedName>
        <fullName evidence="1">Retroviral nucleocapsid Gag protein p24 C-terminal domain-containing protein</fullName>
    </recommendedName>
</protein>
<dbReference type="EMBL" id="SWJQ01000391">
    <property type="protein sequence ID" value="TRZ15000.1"/>
    <property type="molecule type" value="Genomic_DNA"/>
</dbReference>
<dbReference type="InterPro" id="IPR050195">
    <property type="entry name" value="Primate_lentivir_Gag_pol-like"/>
</dbReference>
<evidence type="ECO:0000259" key="1">
    <source>
        <dbReference type="Pfam" id="PF19317"/>
    </source>
</evidence>
<dbReference type="SUPFAM" id="SSF47353">
    <property type="entry name" value="Retrovirus capsid dimerization domain-like"/>
    <property type="match status" value="1"/>
</dbReference>
<keyword evidence="3" id="KW-1185">Reference proteome</keyword>
<evidence type="ECO:0000313" key="2">
    <source>
        <dbReference type="EMBL" id="TRZ15000.1"/>
    </source>
</evidence>
<organism evidence="2 3">
    <name type="scientific">Zosterops borbonicus</name>
    <dbReference type="NCBI Taxonomy" id="364589"/>
    <lineage>
        <taxon>Eukaryota</taxon>
        <taxon>Metazoa</taxon>
        <taxon>Chordata</taxon>
        <taxon>Craniata</taxon>
        <taxon>Vertebrata</taxon>
        <taxon>Euteleostomi</taxon>
        <taxon>Archelosauria</taxon>
        <taxon>Archosauria</taxon>
        <taxon>Dinosauria</taxon>
        <taxon>Saurischia</taxon>
        <taxon>Theropoda</taxon>
        <taxon>Coelurosauria</taxon>
        <taxon>Aves</taxon>
        <taxon>Neognathae</taxon>
        <taxon>Neoaves</taxon>
        <taxon>Telluraves</taxon>
        <taxon>Australaves</taxon>
        <taxon>Passeriformes</taxon>
        <taxon>Sylvioidea</taxon>
        <taxon>Zosteropidae</taxon>
        <taxon>Zosterops</taxon>
    </lineage>
</organism>
<dbReference type="OrthoDB" id="9398000at2759"/>
<dbReference type="PANTHER" id="PTHR40389">
    <property type="entry name" value="ENDOGENOUS RETROVIRUS GROUP K MEMBER 24 GAG POLYPROTEIN-RELATED"/>
    <property type="match status" value="1"/>
</dbReference>
<accession>A0A8K1GAG2</accession>
<sequence>MSRGGAVALPARARLLRPRAAGHQSYFIYLGFLLLQGPSEPYMKFIDCLKQAIKRQIIGEKTKDELVKKLGVSNANPKCKKVLRTLPPGPDPTLVQMIEACDCLGMPDHLTTLQAQACATQGETEALAAIQTVPRDRNNKVWAHATNVGNKDPLEKTAPSEE</sequence>
<name>A0A8K1GAG2_9PASS</name>
<dbReference type="InterPro" id="IPR045345">
    <property type="entry name" value="Gag_p24_C"/>
</dbReference>
<dbReference type="Proteomes" id="UP000796761">
    <property type="component" value="Unassembled WGS sequence"/>
</dbReference>
<feature type="domain" description="Retroviral nucleocapsid Gag protein p24 C-terminal" evidence="1">
    <location>
        <begin position="34"/>
        <end position="100"/>
    </location>
</feature>
<dbReference type="AlphaFoldDB" id="A0A8K1GAG2"/>